<accession>A0A3B0ZZ82</accession>
<organism evidence="1">
    <name type="scientific">hydrothermal vent metagenome</name>
    <dbReference type="NCBI Taxonomy" id="652676"/>
    <lineage>
        <taxon>unclassified sequences</taxon>
        <taxon>metagenomes</taxon>
        <taxon>ecological metagenomes</taxon>
    </lineage>
</organism>
<gene>
    <name evidence="1" type="ORF">MNBD_GAMMA21-562</name>
</gene>
<reference evidence="1" key="1">
    <citation type="submission" date="2018-06" db="EMBL/GenBank/DDBJ databases">
        <authorList>
            <person name="Zhirakovskaya E."/>
        </authorList>
    </citation>
    <scope>NUCLEOTIDE SEQUENCE</scope>
</reference>
<proteinExistence type="predicted"/>
<name>A0A3B0ZZ82_9ZZZZ</name>
<protein>
    <submittedName>
        <fullName evidence="1">Uncharacterized protein</fullName>
    </submittedName>
</protein>
<sequence length="72" mass="8200">MGVVIDFPVHNAVQEDKSAILENDPYFLFIRNVLTTADSCGFELPYTIDSAAELVYRRTRKTSQLAKMMDKD</sequence>
<dbReference type="EMBL" id="UOFR01000015">
    <property type="protein sequence ID" value="VAW92677.1"/>
    <property type="molecule type" value="Genomic_DNA"/>
</dbReference>
<dbReference type="AlphaFoldDB" id="A0A3B0ZZ82"/>
<evidence type="ECO:0000313" key="1">
    <source>
        <dbReference type="EMBL" id="VAW92677.1"/>
    </source>
</evidence>